<protein>
    <submittedName>
        <fullName evidence="2">Uncharacterized protein</fullName>
    </submittedName>
</protein>
<gene>
    <name evidence="2" type="ORF">C731_2287</name>
</gene>
<dbReference type="Proteomes" id="UP000006265">
    <property type="component" value="Unassembled WGS sequence"/>
</dbReference>
<keyword evidence="1" id="KW-0812">Transmembrane</keyword>
<dbReference type="eggNOG" id="ENOG5031UA1">
    <property type="taxonomic scope" value="Bacteria"/>
</dbReference>
<dbReference type="EMBL" id="AMRA01000056">
    <property type="protein sequence ID" value="EKF23713.1"/>
    <property type="molecule type" value="Genomic_DNA"/>
</dbReference>
<keyword evidence="1" id="KW-1133">Transmembrane helix</keyword>
<dbReference type="AlphaFoldDB" id="K5B8H6"/>
<name>K5B8H6_MYCHD</name>
<dbReference type="PATRIC" id="fig|1122247.3.peg.2199"/>
<reference evidence="2 3" key="1">
    <citation type="journal article" date="2012" name="J. Bacteriol.">
        <title>Genome sequence of Mycobacterium hassiacum DSM 44199, a rare source of heat-stable mycobacterial proteins.</title>
        <authorList>
            <person name="Tiago I."/>
            <person name="Maranha A."/>
            <person name="Mendes V."/>
            <person name="Alarico S."/>
            <person name="Moynihan P.J."/>
            <person name="Clarke A.J."/>
            <person name="Macedo-Ribeiro S."/>
            <person name="Pereira P.J."/>
            <person name="Empadinhas N."/>
        </authorList>
    </citation>
    <scope>NUCLEOTIDE SEQUENCE [LARGE SCALE GENOMIC DNA]</scope>
    <source>
        <strain evidence="3">DSM 44199 / CIP 105218 / JCM 12690 / 3849</strain>
    </source>
</reference>
<proteinExistence type="predicted"/>
<accession>K5B8H6</accession>
<evidence type="ECO:0000313" key="3">
    <source>
        <dbReference type="Proteomes" id="UP000006265"/>
    </source>
</evidence>
<keyword evidence="3" id="KW-1185">Reference proteome</keyword>
<comment type="caution">
    <text evidence="2">The sequence shown here is derived from an EMBL/GenBank/DDBJ whole genome shotgun (WGS) entry which is preliminary data.</text>
</comment>
<evidence type="ECO:0000313" key="2">
    <source>
        <dbReference type="EMBL" id="EKF23713.1"/>
    </source>
</evidence>
<feature type="transmembrane region" description="Helical" evidence="1">
    <location>
        <begin position="61"/>
        <end position="82"/>
    </location>
</feature>
<organism evidence="2 3">
    <name type="scientific">Mycolicibacterium hassiacum (strain DSM 44199 / CIP 105218 / JCM 12690 / 3849)</name>
    <name type="common">Mycobacterium hassiacum</name>
    <dbReference type="NCBI Taxonomy" id="1122247"/>
    <lineage>
        <taxon>Bacteria</taxon>
        <taxon>Bacillati</taxon>
        <taxon>Actinomycetota</taxon>
        <taxon>Actinomycetes</taxon>
        <taxon>Mycobacteriales</taxon>
        <taxon>Mycobacteriaceae</taxon>
        <taxon>Mycolicibacterium</taxon>
    </lineage>
</organism>
<feature type="transmembrane region" description="Helical" evidence="1">
    <location>
        <begin position="23"/>
        <end position="49"/>
    </location>
</feature>
<evidence type="ECO:0000256" key="1">
    <source>
        <dbReference type="SAM" id="Phobius"/>
    </source>
</evidence>
<keyword evidence="1" id="KW-0472">Membrane</keyword>
<sequence length="135" mass="13814">MVLACATVGAASAALFSGRRVHPLVLLSAALVAGQAVGHFVLVAASGAGASCPTTFSPQMLLAHALAAPACALLVAIVEHLYTVCASALCWRRLFYINPQPPTAVIPCWATVLAVVRQPELIPGGTRAPPFAVFA</sequence>